<feature type="signal peptide" evidence="10">
    <location>
        <begin position="1"/>
        <end position="24"/>
    </location>
</feature>
<dbReference type="Pfam" id="PF17766">
    <property type="entry name" value="fn3_6"/>
    <property type="match status" value="1"/>
</dbReference>
<evidence type="ECO:0000256" key="10">
    <source>
        <dbReference type="SAM" id="SignalP"/>
    </source>
</evidence>
<evidence type="ECO:0000259" key="11">
    <source>
        <dbReference type="Pfam" id="PF00082"/>
    </source>
</evidence>
<accession>A0A8B7BL08</accession>
<dbReference type="InterPro" id="IPR000209">
    <property type="entry name" value="Peptidase_S8/S53_dom"/>
</dbReference>
<keyword evidence="14" id="KW-1185">Reference proteome</keyword>
<dbReference type="CDD" id="cd04852">
    <property type="entry name" value="Peptidases_S8_3"/>
    <property type="match status" value="1"/>
</dbReference>
<dbReference type="PRINTS" id="PR00723">
    <property type="entry name" value="SUBTILISIN"/>
</dbReference>
<evidence type="ECO:0000313" key="15">
    <source>
        <dbReference type="RefSeq" id="XP_008780363.2"/>
    </source>
</evidence>
<dbReference type="GO" id="GO:0005576">
    <property type="term" value="C:extracellular region"/>
    <property type="evidence" value="ECO:0007669"/>
    <property type="project" value="UniProtKB-SubCell"/>
</dbReference>
<reference evidence="15" key="2">
    <citation type="submission" date="2025-08" db="UniProtKB">
        <authorList>
            <consortium name="RefSeq"/>
        </authorList>
    </citation>
    <scope>IDENTIFICATION</scope>
    <source>
        <tissue evidence="15">Young leaves</tissue>
    </source>
</reference>
<organism evidence="14 15">
    <name type="scientific">Phoenix dactylifera</name>
    <name type="common">Date palm</name>
    <dbReference type="NCBI Taxonomy" id="42345"/>
    <lineage>
        <taxon>Eukaryota</taxon>
        <taxon>Viridiplantae</taxon>
        <taxon>Streptophyta</taxon>
        <taxon>Embryophyta</taxon>
        <taxon>Tracheophyta</taxon>
        <taxon>Spermatophyta</taxon>
        <taxon>Magnoliopsida</taxon>
        <taxon>Liliopsida</taxon>
        <taxon>Arecaceae</taxon>
        <taxon>Coryphoideae</taxon>
        <taxon>Phoeniceae</taxon>
        <taxon>Phoenix</taxon>
    </lineage>
</organism>
<dbReference type="InterPro" id="IPR045051">
    <property type="entry name" value="SBT"/>
</dbReference>
<dbReference type="Gene3D" id="2.60.40.2310">
    <property type="match status" value="1"/>
</dbReference>
<comment type="subcellular location">
    <subcellularLocation>
        <location evidence="1">Secreted</location>
    </subcellularLocation>
</comment>
<reference evidence="14" key="1">
    <citation type="journal article" date="2019" name="Nat. Commun.">
        <title>Genome-wide association mapping of date palm fruit traits.</title>
        <authorList>
            <person name="Hazzouri K.M."/>
            <person name="Gros-Balthazard M."/>
            <person name="Flowers J.M."/>
            <person name="Copetti D."/>
            <person name="Lemansour A."/>
            <person name="Lebrun M."/>
            <person name="Masmoudi K."/>
            <person name="Ferrand S."/>
            <person name="Dhar M.I."/>
            <person name="Fresquez Z.A."/>
            <person name="Rosas U."/>
            <person name="Zhang J."/>
            <person name="Talag J."/>
            <person name="Lee S."/>
            <person name="Kudrna D."/>
            <person name="Powell R.F."/>
            <person name="Leitch I.J."/>
            <person name="Krueger R.R."/>
            <person name="Wing R.A."/>
            <person name="Amiri K.M.A."/>
            <person name="Purugganan M.D."/>
        </authorList>
    </citation>
    <scope>NUCLEOTIDE SEQUENCE [LARGE SCALE GENOMIC DNA]</scope>
    <source>
        <strain evidence="14">cv. Khalas</strain>
    </source>
</reference>
<evidence type="ECO:0000256" key="2">
    <source>
        <dbReference type="ARBA" id="ARBA00011073"/>
    </source>
</evidence>
<dbReference type="Gene3D" id="3.40.50.200">
    <property type="entry name" value="Peptidase S8/S53 domain"/>
    <property type="match status" value="1"/>
</dbReference>
<dbReference type="GeneID" id="103700180"/>
<proteinExistence type="inferred from homology"/>
<dbReference type="PROSITE" id="PS51892">
    <property type="entry name" value="SUBTILASE"/>
    <property type="match status" value="1"/>
</dbReference>
<evidence type="ECO:0000256" key="8">
    <source>
        <dbReference type="PIRSR" id="PIRSR615500-1"/>
    </source>
</evidence>
<feature type="domain" description="Inhibitor I9" evidence="12">
    <location>
        <begin position="38"/>
        <end position="117"/>
    </location>
</feature>
<dbReference type="PANTHER" id="PTHR10795">
    <property type="entry name" value="PROPROTEIN CONVERTASE SUBTILISIN/KEXIN"/>
    <property type="match status" value="1"/>
</dbReference>
<dbReference type="InterPro" id="IPR015500">
    <property type="entry name" value="Peptidase_S8_subtilisin-rel"/>
</dbReference>
<keyword evidence="5 9" id="KW-0378">Hydrolase</keyword>
<comment type="similarity">
    <text evidence="2 9">Belongs to the peptidase S8 family.</text>
</comment>
<dbReference type="Proteomes" id="UP000228380">
    <property type="component" value="Chromosome 2"/>
</dbReference>
<dbReference type="InterPro" id="IPR036852">
    <property type="entry name" value="Peptidase_S8/S53_dom_sf"/>
</dbReference>
<dbReference type="InterPro" id="IPR041469">
    <property type="entry name" value="Subtilisin-like_FN3"/>
</dbReference>
<evidence type="ECO:0000259" key="13">
    <source>
        <dbReference type="Pfam" id="PF17766"/>
    </source>
</evidence>
<feature type="active site" description="Charge relay system" evidence="8 9">
    <location>
        <position position="150"/>
    </location>
</feature>
<dbReference type="GO" id="GO:0006508">
    <property type="term" value="P:proteolysis"/>
    <property type="evidence" value="ECO:0007669"/>
    <property type="project" value="UniProtKB-KW"/>
</dbReference>
<evidence type="ECO:0000256" key="9">
    <source>
        <dbReference type="PROSITE-ProRule" id="PRU01240"/>
    </source>
</evidence>
<evidence type="ECO:0000256" key="7">
    <source>
        <dbReference type="ARBA" id="ARBA00023180"/>
    </source>
</evidence>
<dbReference type="InterPro" id="IPR034197">
    <property type="entry name" value="Peptidases_S8_3"/>
</dbReference>
<dbReference type="Pfam" id="PF00082">
    <property type="entry name" value="Peptidase_S8"/>
    <property type="match status" value="1"/>
</dbReference>
<keyword evidence="4 10" id="KW-0732">Signal</keyword>
<dbReference type="AlphaFoldDB" id="A0A8B7BL08"/>
<name>A0A8B7BL08_PHODC</name>
<sequence length="730" mass="76709">MTSFSILLLSAIHLLSIFCPVTYGYHHANGDVSSQPQVYIVHVLPPSNAPNAFPTDLESYYKSFLPDSTSDSGETRLIYSYTEVFSGFAAKLTQEEVNSVAKKPGFLRAYPDRIVPLLTTHTPNFLGLQQGRGLWNPSGLGKGVIIGLLDSGIHPTHPSFNDDGVPPPPSKWKGTCGFRVGCNNKLVGAKTFIISGNITGDDRVGHGTHTASTAAGNFVQNAESFGLGNGTAAGMAPHAHVASYKVCGAAGCSSADILAGLDEAVKDGVDVLSLSIGGASAPFNTDPIAIGAFGATEKGILVTCAGGNDGPSPSTVSNEAPWILTVAASSVDRNFRSIVTLGNGEQLYGESLNQPKDFRPSSLPLVYLRDITCTTVDEDITGKVVMCLAAGSEQEAAARIKDAGAAAIIFLSGAYHAYSISLRDLDMPSSKLTYEDASKISKYVRTTREPTVSITFNGTVLGVSPAPVVAFFSSRGPSAATPGILKPDISGPGLNILAAWPFQVGSGRNGAKTFNIISGTSMATPHLSGIAALIKSAHPDWSPAAIKSAILTTSDVVDGKKKPILNEKHVKASFFQMGAGHVNPSKAADPGLIYDLDVDEYIRYLCGLFGRRGGDSAVRQVVRRRISCSKVGSISEAELNYPSIILAPGSTVNRTVTNVGRANEIYKVEVEGLNGAGVSVTPAFLRFSRVNEKKTFTVRVDGGQSGAEGNLRWVSPLHVVRSPIIISGRA</sequence>
<gene>
    <name evidence="15" type="primary">LOC103700180</name>
</gene>
<dbReference type="Gene3D" id="3.50.30.30">
    <property type="match status" value="1"/>
</dbReference>
<dbReference type="RefSeq" id="XP_008780363.2">
    <property type="nucleotide sequence ID" value="XM_008782141.2"/>
</dbReference>
<dbReference type="InterPro" id="IPR023827">
    <property type="entry name" value="Peptidase_S8_Asp-AS"/>
</dbReference>
<feature type="chain" id="PRO_5034303987" evidence="10">
    <location>
        <begin position="25"/>
        <end position="730"/>
    </location>
</feature>
<dbReference type="KEGG" id="pda:103700180"/>
<evidence type="ECO:0000256" key="3">
    <source>
        <dbReference type="ARBA" id="ARBA00022670"/>
    </source>
</evidence>
<feature type="domain" description="Peptidase S8/S53" evidence="11">
    <location>
        <begin position="141"/>
        <end position="563"/>
    </location>
</feature>
<feature type="domain" description="Subtilisin-like protease fibronectin type-III" evidence="13">
    <location>
        <begin position="638"/>
        <end position="726"/>
    </location>
</feature>
<dbReference type="OrthoDB" id="206201at2759"/>
<dbReference type="SUPFAM" id="SSF52743">
    <property type="entry name" value="Subtilisin-like"/>
    <property type="match status" value="1"/>
</dbReference>
<feature type="active site" description="Charge relay system" evidence="8 9">
    <location>
        <position position="521"/>
    </location>
</feature>
<evidence type="ECO:0000313" key="14">
    <source>
        <dbReference type="Proteomes" id="UP000228380"/>
    </source>
</evidence>
<keyword evidence="6 9" id="KW-0720">Serine protease</keyword>
<dbReference type="InterPro" id="IPR037045">
    <property type="entry name" value="S8pro/Inhibitor_I9_sf"/>
</dbReference>
<dbReference type="GO" id="GO:0004252">
    <property type="term" value="F:serine-type endopeptidase activity"/>
    <property type="evidence" value="ECO:0007669"/>
    <property type="project" value="UniProtKB-UniRule"/>
</dbReference>
<dbReference type="InterPro" id="IPR010259">
    <property type="entry name" value="S8pro/Inhibitor_I9"/>
</dbReference>
<dbReference type="PROSITE" id="PS00136">
    <property type="entry name" value="SUBTILASE_ASP"/>
    <property type="match status" value="1"/>
</dbReference>
<keyword evidence="7" id="KW-0325">Glycoprotein</keyword>
<evidence type="ECO:0000256" key="6">
    <source>
        <dbReference type="ARBA" id="ARBA00022825"/>
    </source>
</evidence>
<protein>
    <submittedName>
        <fullName evidence="15">Subtilisin-like protease 3</fullName>
    </submittedName>
</protein>
<dbReference type="CDD" id="cd02120">
    <property type="entry name" value="PA_subtilisin_like"/>
    <property type="match status" value="1"/>
</dbReference>
<dbReference type="Pfam" id="PF05922">
    <property type="entry name" value="Inhibitor_I9"/>
    <property type="match status" value="1"/>
</dbReference>
<evidence type="ECO:0000256" key="4">
    <source>
        <dbReference type="ARBA" id="ARBA00022729"/>
    </source>
</evidence>
<keyword evidence="3 9" id="KW-0645">Protease</keyword>
<evidence type="ECO:0000256" key="5">
    <source>
        <dbReference type="ARBA" id="ARBA00022801"/>
    </source>
</evidence>
<evidence type="ECO:0000256" key="1">
    <source>
        <dbReference type="ARBA" id="ARBA00004613"/>
    </source>
</evidence>
<dbReference type="Gene3D" id="3.30.70.80">
    <property type="entry name" value="Peptidase S8 propeptide/proteinase inhibitor I9"/>
    <property type="match status" value="1"/>
</dbReference>
<feature type="active site" description="Charge relay system" evidence="8 9">
    <location>
        <position position="206"/>
    </location>
</feature>
<evidence type="ECO:0000259" key="12">
    <source>
        <dbReference type="Pfam" id="PF05922"/>
    </source>
</evidence>